<gene>
    <name evidence="1" type="ORF">HJG44_10575</name>
</gene>
<dbReference type="RefSeq" id="WP_171218344.1">
    <property type="nucleotide sequence ID" value="NZ_JABEPP010000003.1"/>
</dbReference>
<dbReference type="EMBL" id="JABEPP010000003">
    <property type="protein sequence ID" value="NNM72819.1"/>
    <property type="molecule type" value="Genomic_DNA"/>
</dbReference>
<comment type="caution">
    <text evidence="1">The sequence shown here is derived from an EMBL/GenBank/DDBJ whole genome shotgun (WGS) entry which is preliminary data.</text>
</comment>
<sequence length="112" mass="11730">MLLSEAAVLSSAAPMPSPEHVATRAGELARDLEALVHAGRSVDLPDAAIQDLMSALVATYGARFDAGLRQPPIEENPTMGATAVLVTASALLKAASLEIFELGMWQSWSGTR</sequence>
<accession>A0A849I8T5</accession>
<evidence type="ECO:0000313" key="1">
    <source>
        <dbReference type="EMBL" id="NNM72819.1"/>
    </source>
</evidence>
<dbReference type="Proteomes" id="UP000564885">
    <property type="component" value="Unassembled WGS sequence"/>
</dbReference>
<keyword evidence="2" id="KW-1185">Reference proteome</keyword>
<protein>
    <submittedName>
        <fullName evidence="1">Uncharacterized protein</fullName>
    </submittedName>
</protein>
<evidence type="ECO:0000313" key="2">
    <source>
        <dbReference type="Proteomes" id="UP000564885"/>
    </source>
</evidence>
<reference evidence="1 2" key="1">
    <citation type="submission" date="2020-04" db="EMBL/GenBank/DDBJ databases">
        <title>Enterovirga sp. isolate from soil.</title>
        <authorList>
            <person name="Chea S."/>
            <person name="Kim D.-U."/>
        </authorList>
    </citation>
    <scope>NUCLEOTIDE SEQUENCE [LARGE SCALE GENOMIC DNA]</scope>
    <source>
        <strain evidence="1 2">DB1703</strain>
    </source>
</reference>
<organism evidence="1 2">
    <name type="scientific">Enterovirga aerilata</name>
    <dbReference type="NCBI Taxonomy" id="2730920"/>
    <lineage>
        <taxon>Bacteria</taxon>
        <taxon>Pseudomonadati</taxon>
        <taxon>Pseudomonadota</taxon>
        <taxon>Alphaproteobacteria</taxon>
        <taxon>Hyphomicrobiales</taxon>
        <taxon>Methylobacteriaceae</taxon>
        <taxon>Enterovirga</taxon>
    </lineage>
</organism>
<name>A0A849I8T5_9HYPH</name>
<proteinExistence type="predicted"/>
<dbReference type="AlphaFoldDB" id="A0A849I8T5"/>